<evidence type="ECO:0000259" key="7">
    <source>
        <dbReference type="Pfam" id="PF12340"/>
    </source>
</evidence>
<dbReference type="GO" id="GO:0004843">
    <property type="term" value="F:cysteine-type deubiquitinase activity"/>
    <property type="evidence" value="ECO:0007669"/>
    <property type="project" value="UniProtKB-EC"/>
</dbReference>
<dbReference type="Proteomes" id="UP001280581">
    <property type="component" value="Unassembled WGS sequence"/>
</dbReference>
<evidence type="ECO:0000256" key="6">
    <source>
        <dbReference type="ARBA" id="ARBA00022807"/>
    </source>
</evidence>
<reference evidence="8 9" key="1">
    <citation type="submission" date="2021-02" db="EMBL/GenBank/DDBJ databases">
        <title>Genome assembly of Pseudopithomyces chartarum.</title>
        <authorList>
            <person name="Jauregui R."/>
            <person name="Singh J."/>
            <person name="Voisey C."/>
        </authorList>
    </citation>
    <scope>NUCLEOTIDE SEQUENCE [LARGE SCALE GENOMIC DNA]</scope>
    <source>
        <strain evidence="8 9">AGR01</strain>
    </source>
</reference>
<evidence type="ECO:0000256" key="1">
    <source>
        <dbReference type="ARBA" id="ARBA00000707"/>
    </source>
</evidence>
<dbReference type="EMBL" id="WVTA01000003">
    <property type="protein sequence ID" value="KAK3214846.1"/>
    <property type="molecule type" value="Genomic_DNA"/>
</dbReference>
<evidence type="ECO:0000256" key="4">
    <source>
        <dbReference type="ARBA" id="ARBA00022786"/>
    </source>
</evidence>
<keyword evidence="5" id="KW-0378">Hydrolase</keyword>
<keyword evidence="4" id="KW-0833">Ubl conjugation pathway</keyword>
<evidence type="ECO:0000256" key="2">
    <source>
        <dbReference type="ARBA" id="ARBA00012759"/>
    </source>
</evidence>
<proteinExistence type="predicted"/>
<evidence type="ECO:0000256" key="3">
    <source>
        <dbReference type="ARBA" id="ARBA00022670"/>
    </source>
</evidence>
<dbReference type="GO" id="GO:0006508">
    <property type="term" value="P:proteolysis"/>
    <property type="evidence" value="ECO:0007669"/>
    <property type="project" value="UniProtKB-KW"/>
</dbReference>
<keyword evidence="9" id="KW-1185">Reference proteome</keyword>
<keyword evidence="3" id="KW-0645">Protease</keyword>
<sequence>MNQDAMLSLPPTFESLCITDTGDTRISGGDMAPSNAEPIEGIALTDVYEHNDGNAESSQSSSSAIDSLWSLASKRLLYKNIFCFLGSCEGLPHPDEEHATCVACGGDFTRDQFGLEEGVSKKPTKTGCADAFHMTCIMQLVTMKTMQQWFPNPTSSHIALLSSDYDDVNQPQSRIPTTDATSLVRVGTSSSLHHNRGEKFHDTNGHLDKPWDRTLLSELVSVNLVENWGSIVQTAIRSGADDRSFLMFTFGPMALSPAAPIETLQLVASYAIIPALKSIEYPLWPLYIRFKAEEYPAAKDLADLMQEAHQSHVPVPRNQGELPGQMAIERMKHQEACTASVREKTPQRYSILARPVVFVEIGRKKLEASKCKFRTRYERNSITKVASATQWPSLGFRVQGTKTRSNTENQEACDHVLYTISRTLETGDNRAIWLKLAGLWPKMNILTLLSELRSTSNCTFSRGVKEAIVDLGTRITAWQRLLRIEDAFLKQNEQQLQEERKNEGHINWNPLTRTDWLLLEIDSNVMLRADHIEVANATIAPDSCSNSVVQLLMGKGKTSEIL</sequence>
<evidence type="ECO:0000313" key="9">
    <source>
        <dbReference type="Proteomes" id="UP001280581"/>
    </source>
</evidence>
<dbReference type="InterPro" id="IPR051346">
    <property type="entry name" value="OTU_Deubiquitinase"/>
</dbReference>
<organism evidence="8 9">
    <name type="scientific">Pseudopithomyces chartarum</name>
    <dbReference type="NCBI Taxonomy" id="1892770"/>
    <lineage>
        <taxon>Eukaryota</taxon>
        <taxon>Fungi</taxon>
        <taxon>Dikarya</taxon>
        <taxon>Ascomycota</taxon>
        <taxon>Pezizomycotina</taxon>
        <taxon>Dothideomycetes</taxon>
        <taxon>Pleosporomycetidae</taxon>
        <taxon>Pleosporales</taxon>
        <taxon>Massarineae</taxon>
        <taxon>Didymosphaeriaceae</taxon>
        <taxon>Pseudopithomyces</taxon>
    </lineage>
</organism>
<dbReference type="PANTHER" id="PTHR13367">
    <property type="entry name" value="UBIQUITIN THIOESTERASE"/>
    <property type="match status" value="1"/>
</dbReference>
<dbReference type="Pfam" id="PF12340">
    <property type="entry name" value="DUF3638"/>
    <property type="match status" value="1"/>
</dbReference>
<dbReference type="AlphaFoldDB" id="A0AAN6M5V6"/>
<keyword evidence="6" id="KW-0788">Thiol protease</keyword>
<accession>A0AAN6M5V6</accession>
<evidence type="ECO:0000313" key="8">
    <source>
        <dbReference type="EMBL" id="KAK3214846.1"/>
    </source>
</evidence>
<evidence type="ECO:0000256" key="5">
    <source>
        <dbReference type="ARBA" id="ARBA00022801"/>
    </source>
</evidence>
<feature type="domain" description="DUF3638" evidence="7">
    <location>
        <begin position="505"/>
        <end position="561"/>
    </location>
</feature>
<dbReference type="InterPro" id="IPR022099">
    <property type="entry name" value="DUF3638"/>
</dbReference>
<name>A0AAN6M5V6_9PLEO</name>
<dbReference type="PANTHER" id="PTHR13367:SF32">
    <property type="entry name" value="DUF6606 DOMAIN-CONTAINING PROTEIN"/>
    <property type="match status" value="1"/>
</dbReference>
<comment type="caution">
    <text evidence="8">The sequence shown here is derived from an EMBL/GenBank/DDBJ whole genome shotgun (WGS) entry which is preliminary data.</text>
</comment>
<gene>
    <name evidence="8" type="ORF">GRF29_19g1402302</name>
</gene>
<dbReference type="EC" id="3.4.19.12" evidence="2"/>
<comment type="catalytic activity">
    <reaction evidence="1">
        <text>Thiol-dependent hydrolysis of ester, thioester, amide, peptide and isopeptide bonds formed by the C-terminal Gly of ubiquitin (a 76-residue protein attached to proteins as an intracellular targeting signal).</text>
        <dbReference type="EC" id="3.4.19.12"/>
    </reaction>
</comment>
<protein>
    <recommendedName>
        <fullName evidence="2">ubiquitinyl hydrolase 1</fullName>
        <ecNumber evidence="2">3.4.19.12</ecNumber>
    </recommendedName>
</protein>